<reference evidence="2" key="2">
    <citation type="journal article" date="2022" name="Res Sq">
        <title>Comparative Genomics Reveals Insights into the Divergent Evolution of Astigmatic Mites and Household Pest Adaptations.</title>
        <authorList>
            <person name="Xiong Q."/>
            <person name="Wan A.T.-Y."/>
            <person name="Liu X.-Y."/>
            <person name="Fung C.S.-H."/>
            <person name="Xiao X."/>
            <person name="Malainual N."/>
            <person name="Hou J."/>
            <person name="Wang L."/>
            <person name="Wang M."/>
            <person name="Yang K."/>
            <person name="Cui Y."/>
            <person name="Leung E."/>
            <person name="Nong W."/>
            <person name="Shin S.-K."/>
            <person name="Au S."/>
            <person name="Jeong K.Y."/>
            <person name="Chew F.T."/>
            <person name="Hui J."/>
            <person name="Leung T.F."/>
            <person name="Tungtrongchitr A."/>
            <person name="Zhong N."/>
            <person name="Liu Z."/>
            <person name="Tsui S."/>
        </authorList>
    </citation>
    <scope>NUCLEOTIDE SEQUENCE</scope>
    <source>
        <strain evidence="2">Derf</strain>
        <tissue evidence="2">Whole organism</tissue>
    </source>
</reference>
<feature type="region of interest" description="Disordered" evidence="1">
    <location>
        <begin position="1"/>
        <end position="21"/>
    </location>
</feature>
<dbReference type="EMBL" id="ASGP02000009">
    <property type="protein sequence ID" value="KAH9491104.1"/>
    <property type="molecule type" value="Genomic_DNA"/>
</dbReference>
<evidence type="ECO:0000256" key="1">
    <source>
        <dbReference type="SAM" id="MobiDB-lite"/>
    </source>
</evidence>
<accession>A0A922HFD3</accession>
<gene>
    <name evidence="2" type="ORF">DERF_015841</name>
</gene>
<keyword evidence="3" id="KW-1185">Reference proteome</keyword>
<protein>
    <submittedName>
        <fullName evidence="2">Uncharacterized protein</fullName>
    </submittedName>
</protein>
<evidence type="ECO:0000313" key="2">
    <source>
        <dbReference type="EMBL" id="KAH9491104.1"/>
    </source>
</evidence>
<proteinExistence type="predicted"/>
<dbReference type="Proteomes" id="UP000790347">
    <property type="component" value="Unassembled WGS sequence"/>
</dbReference>
<organism evidence="2 3">
    <name type="scientific">Dermatophagoides farinae</name>
    <name type="common">American house dust mite</name>
    <dbReference type="NCBI Taxonomy" id="6954"/>
    <lineage>
        <taxon>Eukaryota</taxon>
        <taxon>Metazoa</taxon>
        <taxon>Ecdysozoa</taxon>
        <taxon>Arthropoda</taxon>
        <taxon>Chelicerata</taxon>
        <taxon>Arachnida</taxon>
        <taxon>Acari</taxon>
        <taxon>Acariformes</taxon>
        <taxon>Sarcoptiformes</taxon>
        <taxon>Astigmata</taxon>
        <taxon>Psoroptidia</taxon>
        <taxon>Analgoidea</taxon>
        <taxon>Pyroglyphidae</taxon>
        <taxon>Dermatophagoidinae</taxon>
        <taxon>Dermatophagoides</taxon>
    </lineage>
</organism>
<sequence>MKNNDDQHHHHQQQQQQLMHTSTIYNHHQSNDFSSTFQPFDNNCLFFHLSSSFIHLSLFLVDFEQKNGFYLLFEQKFVIGNNESHI</sequence>
<name>A0A922HFD3_DERFA</name>
<dbReference type="AlphaFoldDB" id="A0A922HFD3"/>
<comment type="caution">
    <text evidence="2">The sequence shown here is derived from an EMBL/GenBank/DDBJ whole genome shotgun (WGS) entry which is preliminary data.</text>
</comment>
<evidence type="ECO:0000313" key="3">
    <source>
        <dbReference type="Proteomes" id="UP000790347"/>
    </source>
</evidence>
<reference evidence="2" key="1">
    <citation type="submission" date="2013-05" db="EMBL/GenBank/DDBJ databases">
        <authorList>
            <person name="Yim A.K.Y."/>
            <person name="Chan T.F."/>
            <person name="Ji K.M."/>
            <person name="Liu X.Y."/>
            <person name="Zhou J.W."/>
            <person name="Li R.Q."/>
            <person name="Yang K.Y."/>
            <person name="Li J."/>
            <person name="Li M."/>
            <person name="Law P.T.W."/>
            <person name="Wu Y.L."/>
            <person name="Cai Z.L."/>
            <person name="Qin H."/>
            <person name="Bao Y."/>
            <person name="Leung R.K.K."/>
            <person name="Ng P.K.S."/>
            <person name="Zou J."/>
            <person name="Zhong X.J."/>
            <person name="Ran P.X."/>
            <person name="Zhong N.S."/>
            <person name="Liu Z.G."/>
            <person name="Tsui S.K.W."/>
        </authorList>
    </citation>
    <scope>NUCLEOTIDE SEQUENCE</scope>
    <source>
        <strain evidence="2">Derf</strain>
        <tissue evidence="2">Whole organism</tissue>
    </source>
</reference>